<name>A0A154WGX6_9PROT</name>
<dbReference type="Gene3D" id="3.20.20.80">
    <property type="entry name" value="Glycosidases"/>
    <property type="match status" value="1"/>
</dbReference>
<dbReference type="AlphaFoldDB" id="A0A154WGX6"/>
<comment type="caution">
    <text evidence="11">The sequence shown here is derived from an EMBL/GenBank/DDBJ whole genome shotgun (WGS) entry which is preliminary data.</text>
</comment>
<dbReference type="OrthoDB" id="9800174at2"/>
<evidence type="ECO:0000256" key="7">
    <source>
        <dbReference type="ARBA" id="ARBA00023277"/>
    </source>
</evidence>
<evidence type="ECO:0000313" key="11">
    <source>
        <dbReference type="EMBL" id="KZD12746.1"/>
    </source>
</evidence>
<dbReference type="EMBL" id="LPXN01000002">
    <property type="protein sequence ID" value="KZD12746.1"/>
    <property type="molecule type" value="Genomic_DNA"/>
</dbReference>
<protein>
    <recommendedName>
        <fullName evidence="4 10">4-alpha-glucanotransferase</fullName>
        <ecNumber evidence="3 10">2.4.1.25</ecNumber>
    </recommendedName>
    <alternativeName>
        <fullName evidence="8 10">Amylomaltase</fullName>
    </alternativeName>
    <alternativeName>
        <fullName evidence="9 10">Disproportionating enzyme</fullName>
    </alternativeName>
</protein>
<dbReference type="Proteomes" id="UP000076400">
    <property type="component" value="Unassembled WGS sequence"/>
</dbReference>
<dbReference type="InterPro" id="IPR017853">
    <property type="entry name" value="GH"/>
</dbReference>
<gene>
    <name evidence="11" type="ORF">AUP43_04130</name>
</gene>
<evidence type="ECO:0000313" key="12">
    <source>
        <dbReference type="Proteomes" id="UP000076400"/>
    </source>
</evidence>
<dbReference type="PANTHER" id="PTHR32438">
    <property type="entry name" value="4-ALPHA-GLUCANOTRANSFERASE DPE1, CHLOROPLASTIC/AMYLOPLASTIC"/>
    <property type="match status" value="1"/>
</dbReference>
<evidence type="ECO:0000256" key="10">
    <source>
        <dbReference type="RuleBase" id="RU361207"/>
    </source>
</evidence>
<evidence type="ECO:0000256" key="4">
    <source>
        <dbReference type="ARBA" id="ARBA00020295"/>
    </source>
</evidence>
<keyword evidence="7 10" id="KW-0119">Carbohydrate metabolism</keyword>
<comment type="similarity">
    <text evidence="2 10">Belongs to the disproportionating enzyme family.</text>
</comment>
<evidence type="ECO:0000256" key="3">
    <source>
        <dbReference type="ARBA" id="ARBA00012560"/>
    </source>
</evidence>
<dbReference type="NCBIfam" id="TIGR00217">
    <property type="entry name" value="malQ"/>
    <property type="match status" value="1"/>
</dbReference>
<keyword evidence="6 10" id="KW-0808">Transferase</keyword>
<organism evidence="11 12">
    <name type="scientific">Oceanibaculum pacificum</name>
    <dbReference type="NCBI Taxonomy" id="580166"/>
    <lineage>
        <taxon>Bacteria</taxon>
        <taxon>Pseudomonadati</taxon>
        <taxon>Pseudomonadota</taxon>
        <taxon>Alphaproteobacteria</taxon>
        <taxon>Rhodospirillales</taxon>
        <taxon>Oceanibaculaceae</taxon>
        <taxon>Oceanibaculum</taxon>
    </lineage>
</organism>
<evidence type="ECO:0000256" key="9">
    <source>
        <dbReference type="ARBA" id="ARBA00031501"/>
    </source>
</evidence>
<keyword evidence="12" id="KW-1185">Reference proteome</keyword>
<dbReference type="EC" id="2.4.1.25" evidence="3 10"/>
<evidence type="ECO:0000256" key="5">
    <source>
        <dbReference type="ARBA" id="ARBA00022676"/>
    </source>
</evidence>
<dbReference type="Pfam" id="PF02446">
    <property type="entry name" value="Glyco_hydro_77"/>
    <property type="match status" value="1"/>
</dbReference>
<dbReference type="RefSeq" id="WP_067551394.1">
    <property type="nucleotide sequence ID" value="NZ_LPXN01000002.1"/>
</dbReference>
<reference evidence="11 12" key="1">
    <citation type="submission" date="2015-12" db="EMBL/GenBank/DDBJ databases">
        <title>Genome sequence of Oceanibaculum pacificum MCCC 1A02656.</title>
        <authorList>
            <person name="Lu L."/>
            <person name="Lai Q."/>
            <person name="Shao Z."/>
            <person name="Qian P."/>
        </authorList>
    </citation>
    <scope>NUCLEOTIDE SEQUENCE [LARGE SCALE GENOMIC DNA]</scope>
    <source>
        <strain evidence="11 12">MCCC 1A02656</strain>
    </source>
</reference>
<dbReference type="STRING" id="580166.AUP43_04130"/>
<evidence type="ECO:0000256" key="2">
    <source>
        <dbReference type="ARBA" id="ARBA00005684"/>
    </source>
</evidence>
<evidence type="ECO:0000256" key="8">
    <source>
        <dbReference type="ARBA" id="ARBA00031423"/>
    </source>
</evidence>
<dbReference type="GO" id="GO:0004134">
    <property type="term" value="F:4-alpha-glucanotransferase activity"/>
    <property type="evidence" value="ECO:0007669"/>
    <property type="project" value="UniProtKB-EC"/>
</dbReference>
<proteinExistence type="inferred from homology"/>
<dbReference type="PANTHER" id="PTHR32438:SF5">
    <property type="entry name" value="4-ALPHA-GLUCANOTRANSFERASE DPE1, CHLOROPLASTIC_AMYLOPLASTIC"/>
    <property type="match status" value="1"/>
</dbReference>
<accession>A0A154WGX6</accession>
<comment type="catalytic activity">
    <reaction evidence="1 10">
        <text>Transfers a segment of a (1-&gt;4)-alpha-D-glucan to a new position in an acceptor, which may be glucose or a (1-&gt;4)-alpha-D-glucan.</text>
        <dbReference type="EC" id="2.4.1.25"/>
    </reaction>
</comment>
<keyword evidence="5 10" id="KW-0328">Glycosyltransferase</keyword>
<dbReference type="SUPFAM" id="SSF51445">
    <property type="entry name" value="(Trans)glycosidases"/>
    <property type="match status" value="1"/>
</dbReference>
<dbReference type="InterPro" id="IPR003385">
    <property type="entry name" value="Glyco_hydro_77"/>
</dbReference>
<evidence type="ECO:0000256" key="6">
    <source>
        <dbReference type="ARBA" id="ARBA00022679"/>
    </source>
</evidence>
<evidence type="ECO:0000256" key="1">
    <source>
        <dbReference type="ARBA" id="ARBA00000439"/>
    </source>
</evidence>
<dbReference type="GO" id="GO:0005975">
    <property type="term" value="P:carbohydrate metabolic process"/>
    <property type="evidence" value="ECO:0007669"/>
    <property type="project" value="InterPro"/>
</dbReference>
<sequence length="606" mass="66970">MTGGPLDRLAAAHGLQRRYIDFHGQPVVAPDAAVIELLRALGVDPADPGELSHLPHLDALAMRVPSDIACYLPDFLRDGRCWGVSCQLYALRSARNCGIGDFEDLARLAELLGPLGADFLGVNPLHDLFAADPGRQSPFYPAHRRFLNSAYIAIDRVPGFRPEDADAALLERLRAGEMIDYTALVPAKRAILRRLFERRPDDPDLDRFRAFHGAALEAHALFQALSLAMASQGHGAGWHGWPEEYRSPDSLTVAAFRRDRAREVDFELWLQWIADRQLRDAASRAEAAGMRIGLYLDYAVGIAPDGSATWADPTLTVVGAEIGSPPDMFNAHGQKWGLAPLSPAELARRDFVPLQRAYEAAFQHAGALRIDHAMSLHRLFWVPTGRSADDGVYALYPMEALVRTLATASQACKSIVIGEDLGIVPEGFRTLMSQANILGYRVFYFERDGQGFVPPARYPRESLACIGSHDTATLPGWWNGCDIDRREILGHLSAEAAEATRQERARHRQEAQSLLAAEGLPDIPPEDDGTVLATAFHRLMARTPSRLFVAQMEDLLGVVEQVNLPGTVREYPNWQRRLPVTLEALGEHPIFRTATDAIAHERPRHS</sequence>